<evidence type="ECO:0000313" key="2">
    <source>
        <dbReference type="EMBL" id="WKW13870.1"/>
    </source>
</evidence>
<reference evidence="2" key="1">
    <citation type="submission" date="2023-07" db="EMBL/GenBank/DDBJ databases">
        <authorList>
            <person name="Haufschild T."/>
            <person name="Kallscheuer N."/>
            <person name="Hammer J."/>
            <person name="Kohn T."/>
            <person name="Kabuu M."/>
            <person name="Jogler M."/>
            <person name="Wohfarth N."/>
            <person name="Heuer A."/>
            <person name="Rohde M."/>
            <person name="van Teeseling M.C.F."/>
            <person name="Jogler C."/>
        </authorList>
    </citation>
    <scope>NUCLEOTIDE SEQUENCE</scope>
    <source>
        <strain evidence="1">Strain 138</strain>
        <strain evidence="2">Strain 318</strain>
    </source>
</reference>
<accession>A0AA49JXA9</accession>
<evidence type="ECO:0000313" key="1">
    <source>
        <dbReference type="EMBL" id="WKW10961.1"/>
    </source>
</evidence>
<name>A0AA49JXA9_9BACT</name>
<dbReference type="RefSeq" id="WP_367886671.1">
    <property type="nucleotide sequence ID" value="NZ_CP130612.1"/>
</dbReference>
<protein>
    <submittedName>
        <fullName evidence="2">Uncharacterized protein</fullName>
    </submittedName>
</protein>
<proteinExistence type="predicted"/>
<gene>
    <name evidence="1" type="ORF">Strain138_000194</name>
    <name evidence="2" type="ORF">Strain318_000194</name>
</gene>
<evidence type="ECO:0000313" key="3">
    <source>
        <dbReference type="Proteomes" id="UP001229955"/>
    </source>
</evidence>
<sequence length="219" mass="22826">MNAPGHSAVAAEHWLPVHTALVQGLVHACNNRVAALSGITQLYEAQLSTSEEGMQQLGGEVERMRQLMAMFRLVSATGGSRREPARMGEALRSAAALLAYHLEARQAQFTAPEDSPDVEPVLLLTGDPLRFALLAYLAAAAGAGKGGGVTASVARVLDETLVTITAPGREADLRAREEFTALAQAAEREGGSLRSAPGPDGSVLLLLALPGLQKATARG</sequence>
<accession>A0AA49Q3K0</accession>
<keyword evidence="3" id="KW-1185">Reference proteome</keyword>
<dbReference type="AlphaFoldDB" id="A0AA49JXA9"/>
<dbReference type="Proteomes" id="UP001229955">
    <property type="component" value="Chromosome"/>
</dbReference>
<organism evidence="2 3">
    <name type="scientific">Pseudogemmatithrix spongiicola</name>
    <dbReference type="NCBI Taxonomy" id="3062599"/>
    <lineage>
        <taxon>Bacteria</taxon>
        <taxon>Pseudomonadati</taxon>
        <taxon>Gemmatimonadota</taxon>
        <taxon>Gemmatimonadia</taxon>
        <taxon>Gemmatimonadales</taxon>
        <taxon>Gemmatimonadaceae</taxon>
        <taxon>Pseudogemmatithrix</taxon>
    </lineage>
</organism>
<dbReference type="KEGG" id="pspc:Strain318_000194"/>
<dbReference type="EMBL" id="CP130613">
    <property type="protein sequence ID" value="WKW13870.1"/>
    <property type="molecule type" value="Genomic_DNA"/>
</dbReference>
<dbReference type="EMBL" id="CP130612">
    <property type="protein sequence ID" value="WKW10961.1"/>
    <property type="molecule type" value="Genomic_DNA"/>
</dbReference>